<protein>
    <recommendedName>
        <fullName evidence="9">Phosphoribosyl-ATP pyrophosphatase</fullName>
        <shortName evidence="9">PRA-PH</shortName>
        <ecNumber evidence="9">3.6.1.31</ecNumber>
    </recommendedName>
</protein>
<keyword evidence="6 9" id="KW-0378">Hydrolase</keyword>
<dbReference type="PANTHER" id="PTHR42945">
    <property type="entry name" value="HISTIDINE BIOSYNTHESIS BIFUNCTIONAL PROTEIN"/>
    <property type="match status" value="1"/>
</dbReference>
<dbReference type="GO" id="GO:0005524">
    <property type="term" value="F:ATP binding"/>
    <property type="evidence" value="ECO:0007669"/>
    <property type="project" value="UniProtKB-KW"/>
</dbReference>
<dbReference type="EC" id="3.6.1.31" evidence="9"/>
<comment type="similarity">
    <text evidence="3 9">Belongs to the PRA-PH family.</text>
</comment>
<dbReference type="UniPathway" id="UPA00031">
    <property type="reaction ID" value="UER00007"/>
</dbReference>
<dbReference type="PANTHER" id="PTHR42945:SF1">
    <property type="entry name" value="HISTIDINE BIOSYNTHESIS BIFUNCTIONAL PROTEIN HIS7"/>
    <property type="match status" value="1"/>
</dbReference>
<evidence type="ECO:0000256" key="9">
    <source>
        <dbReference type="HAMAP-Rule" id="MF_01020"/>
    </source>
</evidence>
<sequence length="109" mass="11581">MMSFSLEDLDKRIAARAGASPDESYTAKLLAGGVERCAKKFGEEAAEIIIASVTKDKKGTEGEASDVIYHLLVLLRAAGVPLSDVMAQLERRTAQSGLEEKASRGKAQG</sequence>
<evidence type="ECO:0000256" key="5">
    <source>
        <dbReference type="ARBA" id="ARBA00022741"/>
    </source>
</evidence>
<dbReference type="CDD" id="cd11534">
    <property type="entry name" value="NTP-PPase_HisIE_like"/>
    <property type="match status" value="1"/>
</dbReference>
<evidence type="ECO:0000256" key="6">
    <source>
        <dbReference type="ARBA" id="ARBA00022801"/>
    </source>
</evidence>
<dbReference type="NCBIfam" id="NF001613">
    <property type="entry name" value="PRK00400.1-5"/>
    <property type="match status" value="1"/>
</dbReference>
<dbReference type="InterPro" id="IPR008179">
    <property type="entry name" value="HisE"/>
</dbReference>
<dbReference type="Proteomes" id="UP000095463">
    <property type="component" value="Unassembled WGS sequence"/>
</dbReference>
<keyword evidence="9" id="KW-0963">Cytoplasm</keyword>
<evidence type="ECO:0000256" key="2">
    <source>
        <dbReference type="ARBA" id="ARBA00005204"/>
    </source>
</evidence>
<evidence type="ECO:0000256" key="3">
    <source>
        <dbReference type="ARBA" id="ARBA00009392"/>
    </source>
</evidence>
<dbReference type="SUPFAM" id="SSF101386">
    <property type="entry name" value="all-alpha NTP pyrophosphatases"/>
    <property type="match status" value="1"/>
</dbReference>
<keyword evidence="5 9" id="KW-0547">Nucleotide-binding</keyword>
<keyword evidence="7 9" id="KW-0067">ATP-binding</keyword>
<comment type="catalytic activity">
    <reaction evidence="1 9">
        <text>1-(5-phospho-beta-D-ribosyl)-ATP + H2O = 1-(5-phospho-beta-D-ribosyl)-5'-AMP + diphosphate + H(+)</text>
        <dbReference type="Rhea" id="RHEA:22828"/>
        <dbReference type="ChEBI" id="CHEBI:15377"/>
        <dbReference type="ChEBI" id="CHEBI:15378"/>
        <dbReference type="ChEBI" id="CHEBI:33019"/>
        <dbReference type="ChEBI" id="CHEBI:59457"/>
        <dbReference type="ChEBI" id="CHEBI:73183"/>
        <dbReference type="EC" id="3.6.1.31"/>
    </reaction>
</comment>
<dbReference type="HAMAP" id="MF_01020">
    <property type="entry name" value="HisE"/>
    <property type="match status" value="1"/>
</dbReference>
<dbReference type="EMBL" id="LAJE02000053">
    <property type="protein sequence ID" value="OEO32811.1"/>
    <property type="molecule type" value="Genomic_DNA"/>
</dbReference>
<dbReference type="InterPro" id="IPR021130">
    <property type="entry name" value="PRib-ATP_PPHydrolase-like"/>
</dbReference>
<name>A0A1E5XW60_9HYPH</name>
<proteinExistence type="inferred from homology"/>
<dbReference type="Pfam" id="PF01503">
    <property type="entry name" value="PRA-PH"/>
    <property type="match status" value="1"/>
</dbReference>
<evidence type="ECO:0000256" key="4">
    <source>
        <dbReference type="ARBA" id="ARBA00022605"/>
    </source>
</evidence>
<reference evidence="10 11" key="1">
    <citation type="journal article" date="2015" name="Genome Announc.">
        <title>Genome Assemblies of Three Soil-Associated Devosia species: D. insulae, D. limi, and D. soli.</title>
        <authorList>
            <person name="Hassan Y.I."/>
            <person name="Lepp D."/>
            <person name="Zhou T."/>
        </authorList>
    </citation>
    <scope>NUCLEOTIDE SEQUENCE [LARGE SCALE GENOMIC DNA]</scope>
    <source>
        <strain evidence="10 11">DS-56</strain>
    </source>
</reference>
<evidence type="ECO:0000313" key="11">
    <source>
        <dbReference type="Proteomes" id="UP000095463"/>
    </source>
</evidence>
<evidence type="ECO:0000256" key="8">
    <source>
        <dbReference type="ARBA" id="ARBA00023102"/>
    </source>
</evidence>
<dbReference type="Gene3D" id="1.10.287.1080">
    <property type="entry name" value="MazG-like"/>
    <property type="match status" value="1"/>
</dbReference>
<dbReference type="GO" id="GO:0004636">
    <property type="term" value="F:phosphoribosyl-ATP diphosphatase activity"/>
    <property type="evidence" value="ECO:0007669"/>
    <property type="project" value="UniProtKB-UniRule"/>
</dbReference>
<dbReference type="OrthoDB" id="9814738at2"/>
<evidence type="ECO:0000313" key="10">
    <source>
        <dbReference type="EMBL" id="OEO32811.1"/>
    </source>
</evidence>
<comment type="pathway">
    <text evidence="2 9">Amino-acid biosynthesis; L-histidine biosynthesis; L-histidine from 5-phospho-alpha-D-ribose 1-diphosphate: step 2/9.</text>
</comment>
<dbReference type="GO" id="GO:0005737">
    <property type="term" value="C:cytoplasm"/>
    <property type="evidence" value="ECO:0007669"/>
    <property type="project" value="UniProtKB-SubCell"/>
</dbReference>
<dbReference type="GO" id="GO:0000105">
    <property type="term" value="P:L-histidine biosynthetic process"/>
    <property type="evidence" value="ECO:0007669"/>
    <property type="project" value="UniProtKB-UniRule"/>
</dbReference>
<comment type="caution">
    <text evidence="10">The sequence shown here is derived from an EMBL/GenBank/DDBJ whole genome shotgun (WGS) entry which is preliminary data.</text>
</comment>
<keyword evidence="11" id="KW-1185">Reference proteome</keyword>
<dbReference type="AlphaFoldDB" id="A0A1E5XW60"/>
<gene>
    <name evidence="9" type="primary">hisE</name>
    <name evidence="10" type="ORF">VW23_009705</name>
</gene>
<evidence type="ECO:0000256" key="7">
    <source>
        <dbReference type="ARBA" id="ARBA00022840"/>
    </source>
</evidence>
<evidence type="ECO:0000256" key="1">
    <source>
        <dbReference type="ARBA" id="ARBA00001460"/>
    </source>
</evidence>
<dbReference type="NCBIfam" id="TIGR03188">
    <property type="entry name" value="histidine_hisI"/>
    <property type="match status" value="1"/>
</dbReference>
<dbReference type="RefSeq" id="WP_069908049.1">
    <property type="nucleotide sequence ID" value="NZ_LAJE02000053.1"/>
</dbReference>
<keyword evidence="8 9" id="KW-0368">Histidine biosynthesis</keyword>
<comment type="subcellular location">
    <subcellularLocation>
        <location evidence="9">Cytoplasm</location>
    </subcellularLocation>
</comment>
<organism evidence="10 11">
    <name type="scientific">Devosia insulae DS-56</name>
    <dbReference type="NCBI Taxonomy" id="1116389"/>
    <lineage>
        <taxon>Bacteria</taxon>
        <taxon>Pseudomonadati</taxon>
        <taxon>Pseudomonadota</taxon>
        <taxon>Alphaproteobacteria</taxon>
        <taxon>Hyphomicrobiales</taxon>
        <taxon>Devosiaceae</taxon>
        <taxon>Devosia</taxon>
    </lineage>
</organism>
<keyword evidence="4 9" id="KW-0028">Amino-acid biosynthesis</keyword>
<accession>A0A1E5XW60</accession>